<accession>A0ABS4W9X8</accession>
<evidence type="ECO:0000313" key="3">
    <source>
        <dbReference type="Proteomes" id="UP000766570"/>
    </source>
</evidence>
<dbReference type="Gene3D" id="1.10.10.10">
    <property type="entry name" value="Winged helix-like DNA-binding domain superfamily/Winged helix DNA-binding domain"/>
    <property type="match status" value="1"/>
</dbReference>
<reference evidence="2 3" key="1">
    <citation type="submission" date="2021-03" db="EMBL/GenBank/DDBJ databases">
        <title>Sequencing the genomes of 1000 actinobacteria strains.</title>
        <authorList>
            <person name="Klenk H.-P."/>
        </authorList>
    </citation>
    <scope>NUCLEOTIDE SEQUENCE [LARGE SCALE GENOMIC DNA]</scope>
    <source>
        <strain evidence="2 3">DSM 15454</strain>
    </source>
</reference>
<dbReference type="RefSeq" id="WP_209906251.1">
    <property type="nucleotide sequence ID" value="NZ_BAAAMI010000019.1"/>
</dbReference>
<dbReference type="NCBIfam" id="TIGR01764">
    <property type="entry name" value="excise"/>
    <property type="match status" value="1"/>
</dbReference>
<evidence type="ECO:0000313" key="2">
    <source>
        <dbReference type="EMBL" id="MBP2373012.1"/>
    </source>
</evidence>
<sequence length="174" mass="19007">MRIGAAAKETFFAPEAPKAGEIYSFIEAHAARRGIAPSPKFFLSGGESGDQVEIPHEVYEVLVKAVDAMRRGLAVTITPSSLTLTTQQAAELLGITRPTLVKILDSGGMPFEKPGTHCRVQLEDVLAYKETRKYEQYAALASMGTVDDESPADAIERMKQARTEAARRRHRSTS</sequence>
<protein>
    <submittedName>
        <fullName evidence="2">Excisionase family DNA binding protein</fullName>
    </submittedName>
</protein>
<name>A0ABS4W9X8_9MICC</name>
<comment type="caution">
    <text evidence="2">The sequence shown here is derived from an EMBL/GenBank/DDBJ whole genome shotgun (WGS) entry which is preliminary data.</text>
</comment>
<organism evidence="2 3">
    <name type="scientific">Paeniglutamicibacter psychrophenolicus</name>
    <dbReference type="NCBI Taxonomy" id="257454"/>
    <lineage>
        <taxon>Bacteria</taxon>
        <taxon>Bacillati</taxon>
        <taxon>Actinomycetota</taxon>
        <taxon>Actinomycetes</taxon>
        <taxon>Micrococcales</taxon>
        <taxon>Micrococcaceae</taxon>
        <taxon>Paeniglutamicibacter</taxon>
    </lineage>
</organism>
<dbReference type="InterPro" id="IPR010093">
    <property type="entry name" value="SinI_DNA-bd"/>
</dbReference>
<dbReference type="Proteomes" id="UP000766570">
    <property type="component" value="Unassembled WGS sequence"/>
</dbReference>
<proteinExistence type="predicted"/>
<dbReference type="InterPro" id="IPR041657">
    <property type="entry name" value="HTH_17"/>
</dbReference>
<dbReference type="Pfam" id="PF12728">
    <property type="entry name" value="HTH_17"/>
    <property type="match status" value="1"/>
</dbReference>
<feature type="domain" description="Helix-turn-helix" evidence="1">
    <location>
        <begin position="84"/>
        <end position="132"/>
    </location>
</feature>
<gene>
    <name evidence="2" type="ORF">JOF46_000924</name>
</gene>
<dbReference type="EMBL" id="JAGIOE010000001">
    <property type="protein sequence ID" value="MBP2373012.1"/>
    <property type="molecule type" value="Genomic_DNA"/>
</dbReference>
<dbReference type="InterPro" id="IPR036388">
    <property type="entry name" value="WH-like_DNA-bd_sf"/>
</dbReference>
<evidence type="ECO:0000259" key="1">
    <source>
        <dbReference type="Pfam" id="PF12728"/>
    </source>
</evidence>
<keyword evidence="3" id="KW-1185">Reference proteome</keyword>